<dbReference type="RefSeq" id="WP_422120002.1">
    <property type="nucleotide sequence ID" value="NZ_AWFG01000074.1"/>
</dbReference>
<accession>A0A062U8G7</accession>
<feature type="binding site" evidence="12">
    <location>
        <position position="316"/>
    </location>
    <ligand>
        <name>Mg(2+)</name>
        <dbReference type="ChEBI" id="CHEBI:18420"/>
        <label>2</label>
    </ligand>
</feature>
<evidence type="ECO:0000256" key="1">
    <source>
        <dbReference type="ARBA" id="ARBA00004496"/>
    </source>
</evidence>
<evidence type="ECO:0000256" key="11">
    <source>
        <dbReference type="ARBA" id="ARBA00033659"/>
    </source>
</evidence>
<dbReference type="InterPro" id="IPR036237">
    <property type="entry name" value="Xyl_isomerase-like_sf"/>
</dbReference>
<evidence type="ECO:0000256" key="7">
    <source>
        <dbReference type="ARBA" id="ARBA00022629"/>
    </source>
</evidence>
<dbReference type="PANTHER" id="PTHR48408:SF1">
    <property type="entry name" value="XYLOSE ISOMERASE"/>
    <property type="match status" value="1"/>
</dbReference>
<feature type="binding site" evidence="12">
    <location>
        <position position="277"/>
    </location>
    <ligand>
        <name>Mg(2+)</name>
        <dbReference type="ChEBI" id="CHEBI:18420"/>
        <label>1</label>
    </ligand>
</feature>
<evidence type="ECO:0000256" key="4">
    <source>
        <dbReference type="ARBA" id="ARBA00011958"/>
    </source>
</evidence>
<evidence type="ECO:0000259" key="15">
    <source>
        <dbReference type="Pfam" id="PF01261"/>
    </source>
</evidence>
<keyword evidence="9 12" id="KW-0413">Isomerase</keyword>
<dbReference type="PATRIC" id="fig|1280947.3.peg.3410"/>
<dbReference type="Pfam" id="PF01261">
    <property type="entry name" value="AP_endonuc_2"/>
    <property type="match status" value="1"/>
</dbReference>
<sequence>MADTDRMTLKDPVFGDIAPIKFEGPDSENLLAYRYYNKDQMVLGKRMEDHLRMAVCYWHTFCWDGFDIFGAGTFDRPWQNPANDRSAADAKMAAAFEFFTKLGLPYYCFHDVDVPEASTTPDELSNNFKRASDRLGTYQEETGVKLLWGTANLFSHPRYAAGGLTNPDPEVAACAVRQIRDCLEATHRLGGENYVLWGGREGYDTLLNTDLTRELENFGRFLSMVVEHKHKIGFKGKILIEPKPHEPMYHQYDFDTATIYGFLSRFGLLGEVHVNIEPNHATLSGHSFAHEVATAVSLDMMGSIDINSGNYQNGWDTDQFNLDVRDITLALVELLPSGGLDTGGFNFDAKVRRQSNDLSDLFHGHIGGADALARALLAAADLIERGEIKDLKEKRYSGWNGALGKKMLSDGASLASIADQAASESLNGKHSSGRQEYLENLVARSIK</sequence>
<dbReference type="EMBL" id="AWFG01000074">
    <property type="protein sequence ID" value="KCZ54567.1"/>
    <property type="molecule type" value="Genomic_DNA"/>
</dbReference>
<dbReference type="PROSITE" id="PS51415">
    <property type="entry name" value="XYLOSE_ISOMERASE"/>
    <property type="match status" value="1"/>
</dbReference>
<dbReference type="NCBIfam" id="NF003998">
    <property type="entry name" value="PRK05474.1"/>
    <property type="match status" value="1"/>
</dbReference>
<dbReference type="PRINTS" id="PR00688">
    <property type="entry name" value="XYLOSISMRASE"/>
</dbReference>
<dbReference type="Gene3D" id="3.20.20.150">
    <property type="entry name" value="Divalent-metal-dependent TIM barrel enzymes"/>
    <property type="match status" value="1"/>
</dbReference>
<feature type="binding site" evidence="12">
    <location>
        <position position="305"/>
    </location>
    <ligand>
        <name>Mg(2+)</name>
        <dbReference type="ChEBI" id="CHEBI:18420"/>
        <label>1</label>
    </ligand>
</feature>
<dbReference type="InterPro" id="IPR013022">
    <property type="entry name" value="Xyl_isomerase-like_TIM-brl"/>
</dbReference>
<dbReference type="SUPFAM" id="SSF51658">
    <property type="entry name" value="Xylose isomerase-like"/>
    <property type="match status" value="1"/>
</dbReference>
<feature type="domain" description="Xylose isomerase-like TIM barrel" evidence="15">
    <location>
        <begin position="128"/>
        <end position="310"/>
    </location>
</feature>
<dbReference type="STRING" id="1280947.HY30_09780"/>
<gene>
    <name evidence="12" type="primary">xylA</name>
    <name evidence="16" type="ORF">HY30_09780</name>
</gene>
<dbReference type="NCBIfam" id="TIGR02630">
    <property type="entry name" value="xylose_isom_A"/>
    <property type="match status" value="1"/>
</dbReference>
<dbReference type="GO" id="GO:0005737">
    <property type="term" value="C:cytoplasm"/>
    <property type="evidence" value="ECO:0007669"/>
    <property type="project" value="UniProtKB-SubCell"/>
</dbReference>
<evidence type="ECO:0000256" key="3">
    <source>
        <dbReference type="ARBA" id="ARBA00011881"/>
    </source>
</evidence>
<dbReference type="GO" id="GO:0009045">
    <property type="term" value="F:xylose isomerase activity"/>
    <property type="evidence" value="ECO:0007669"/>
    <property type="project" value="UniProtKB-UniRule"/>
</dbReference>
<evidence type="ECO:0000256" key="14">
    <source>
        <dbReference type="RuleBase" id="RU000610"/>
    </source>
</evidence>
<evidence type="ECO:0000256" key="9">
    <source>
        <dbReference type="ARBA" id="ARBA00023235"/>
    </source>
</evidence>
<evidence type="ECO:0000256" key="8">
    <source>
        <dbReference type="ARBA" id="ARBA00022723"/>
    </source>
</evidence>
<evidence type="ECO:0000313" key="17">
    <source>
        <dbReference type="Proteomes" id="UP000027190"/>
    </source>
</evidence>
<feature type="binding site" evidence="12">
    <location>
        <position position="318"/>
    </location>
    <ligand>
        <name>Mg(2+)</name>
        <dbReference type="ChEBI" id="CHEBI:18420"/>
        <label>2</label>
    </ligand>
</feature>
<feature type="active site" evidence="12">
    <location>
        <position position="110"/>
    </location>
</feature>
<keyword evidence="10 12" id="KW-0119">Carbohydrate metabolism</keyword>
<feature type="binding site" evidence="12">
    <location>
        <position position="280"/>
    </location>
    <ligand>
        <name>Mg(2+)</name>
        <dbReference type="ChEBI" id="CHEBI:18420"/>
        <label>2</label>
    </ligand>
</feature>
<dbReference type="HAMAP" id="MF_00455">
    <property type="entry name" value="Xylose_isom_A"/>
    <property type="match status" value="1"/>
</dbReference>
<dbReference type="InterPro" id="IPR013452">
    <property type="entry name" value="Xylose_isom_bac"/>
</dbReference>
<evidence type="ECO:0000256" key="10">
    <source>
        <dbReference type="ARBA" id="ARBA00023277"/>
    </source>
</evidence>
<dbReference type="Proteomes" id="UP000027190">
    <property type="component" value="Unassembled WGS sequence"/>
</dbReference>
<keyword evidence="6 12" id="KW-0963">Cytoplasm</keyword>
<keyword evidence="12" id="KW-0460">Magnesium</keyword>
<keyword evidence="17" id="KW-1185">Reference proteome</keyword>
<reference evidence="16 17" key="1">
    <citation type="journal article" date="2014" name="Antonie Van Leeuwenhoek">
        <title>Hyphomonas beringensis sp. nov. and Hyphomonas chukchiensis sp. nov., isolated from surface seawater of the Bering Sea and Chukchi Sea.</title>
        <authorList>
            <person name="Li C."/>
            <person name="Lai Q."/>
            <person name="Li G."/>
            <person name="Dong C."/>
            <person name="Wang J."/>
            <person name="Liao Y."/>
            <person name="Shao Z."/>
        </authorList>
    </citation>
    <scope>NUCLEOTIDE SEQUENCE [LARGE SCALE GENOMIC DNA]</scope>
    <source>
        <strain evidence="16 17">BH-BN04-4</strain>
    </source>
</reference>
<dbReference type="InterPro" id="IPR001998">
    <property type="entry name" value="Xylose_isomerase"/>
</dbReference>
<evidence type="ECO:0000256" key="6">
    <source>
        <dbReference type="ARBA" id="ARBA00022490"/>
    </source>
</evidence>
<evidence type="ECO:0000256" key="12">
    <source>
        <dbReference type="HAMAP-Rule" id="MF_00455"/>
    </source>
</evidence>
<evidence type="ECO:0000256" key="2">
    <source>
        <dbReference type="ARBA" id="ARBA00005765"/>
    </source>
</evidence>
<feature type="binding site" evidence="12">
    <location>
        <position position="277"/>
    </location>
    <ligand>
        <name>Mg(2+)</name>
        <dbReference type="ChEBI" id="CHEBI:18420"/>
        <label>2</label>
    </ligand>
</feature>
<dbReference type="PANTHER" id="PTHR48408">
    <property type="match status" value="1"/>
</dbReference>
<name>A0A062U8G7_9PROT</name>
<comment type="subunit">
    <text evidence="3 12 14">Homotetramer.</text>
</comment>
<dbReference type="GO" id="GO:0000287">
    <property type="term" value="F:magnesium ion binding"/>
    <property type="evidence" value="ECO:0007669"/>
    <property type="project" value="UniProtKB-UniRule"/>
</dbReference>
<dbReference type="AlphaFoldDB" id="A0A062U8G7"/>
<dbReference type="GO" id="GO:0042732">
    <property type="term" value="P:D-xylose metabolic process"/>
    <property type="evidence" value="ECO:0007669"/>
    <property type="project" value="UniProtKB-UniRule"/>
</dbReference>
<comment type="cofactor">
    <cofactor evidence="12">
        <name>Mg(2+)</name>
        <dbReference type="ChEBI" id="CHEBI:18420"/>
    </cofactor>
    <text evidence="12">Binds 2 magnesium ions per subunit.</text>
</comment>
<comment type="caution">
    <text evidence="16">The sequence shown here is derived from an EMBL/GenBank/DDBJ whole genome shotgun (WGS) entry which is preliminary data.</text>
</comment>
<evidence type="ECO:0000256" key="5">
    <source>
        <dbReference type="ARBA" id="ARBA00018232"/>
    </source>
</evidence>
<keyword evidence="7 12" id="KW-0859">Xylose metabolism</keyword>
<evidence type="ECO:0000313" key="16">
    <source>
        <dbReference type="EMBL" id="KCZ54567.1"/>
    </source>
</evidence>
<comment type="catalytic activity">
    <reaction evidence="11 12 13">
        <text>alpha-D-xylose = alpha-D-xylulofuranose</text>
        <dbReference type="Rhea" id="RHEA:22816"/>
        <dbReference type="ChEBI" id="CHEBI:28518"/>
        <dbReference type="ChEBI" id="CHEBI:188998"/>
        <dbReference type="EC" id="5.3.1.5"/>
    </reaction>
</comment>
<feature type="active site" evidence="12">
    <location>
        <position position="113"/>
    </location>
</feature>
<protein>
    <recommendedName>
        <fullName evidence="5 12">Xylose isomerase</fullName>
        <ecNumber evidence="4 12">5.3.1.5</ecNumber>
    </recommendedName>
</protein>
<organism evidence="16 17">
    <name type="scientific">Hyphomonas chukchiensis</name>
    <dbReference type="NCBI Taxonomy" id="1280947"/>
    <lineage>
        <taxon>Bacteria</taxon>
        <taxon>Pseudomonadati</taxon>
        <taxon>Pseudomonadota</taxon>
        <taxon>Alphaproteobacteria</taxon>
        <taxon>Hyphomonadales</taxon>
        <taxon>Hyphomonadaceae</taxon>
        <taxon>Hyphomonas</taxon>
    </lineage>
</organism>
<evidence type="ECO:0000256" key="13">
    <source>
        <dbReference type="RuleBase" id="RU000609"/>
    </source>
</evidence>
<comment type="subcellular location">
    <subcellularLocation>
        <location evidence="1 12 14">Cytoplasm</location>
    </subcellularLocation>
</comment>
<dbReference type="EC" id="5.3.1.5" evidence="4 12"/>
<comment type="similarity">
    <text evidence="2 12 13">Belongs to the xylose isomerase family.</text>
</comment>
<feature type="binding site" evidence="12">
    <location>
        <position position="348"/>
    </location>
    <ligand>
        <name>Mg(2+)</name>
        <dbReference type="ChEBI" id="CHEBI:18420"/>
        <label>1</label>
    </ligand>
</feature>
<dbReference type="eggNOG" id="COG2115">
    <property type="taxonomic scope" value="Bacteria"/>
</dbReference>
<feature type="binding site" evidence="12">
    <location>
        <position position="241"/>
    </location>
    <ligand>
        <name>Mg(2+)</name>
        <dbReference type="ChEBI" id="CHEBI:18420"/>
        <label>1</label>
    </ligand>
</feature>
<proteinExistence type="inferred from homology"/>
<keyword evidence="8 12" id="KW-0479">Metal-binding</keyword>